<dbReference type="InterPro" id="IPR002646">
    <property type="entry name" value="PolA_pol_head_dom"/>
</dbReference>
<dbReference type="InterPro" id="IPR043519">
    <property type="entry name" value="NT_sf"/>
</dbReference>
<comment type="cofactor">
    <cofactor evidence="1">
        <name>Mg(2+)</name>
        <dbReference type="ChEBI" id="CHEBI:18420"/>
    </cofactor>
</comment>
<dbReference type="Proteomes" id="UP000662088">
    <property type="component" value="Unassembled WGS sequence"/>
</dbReference>
<dbReference type="PANTHER" id="PTHR46173:SF1">
    <property type="entry name" value="CCA TRNA NUCLEOTIDYLTRANSFERASE 1, MITOCHONDRIAL"/>
    <property type="match status" value="1"/>
</dbReference>
<dbReference type="Gene3D" id="1.10.3090.10">
    <property type="entry name" value="cca-adding enzyme, domain 2"/>
    <property type="match status" value="1"/>
</dbReference>
<dbReference type="GO" id="GO:0000166">
    <property type="term" value="F:nucleotide binding"/>
    <property type="evidence" value="ECO:0007669"/>
    <property type="project" value="UniProtKB-KW"/>
</dbReference>
<dbReference type="Gene3D" id="3.30.460.10">
    <property type="entry name" value="Beta Polymerase, domain 2"/>
    <property type="match status" value="1"/>
</dbReference>
<comment type="similarity">
    <text evidence="8">Belongs to the tRNA nucleotidyltransferase/poly(A) polymerase family.</text>
</comment>
<dbReference type="GO" id="GO:0000049">
    <property type="term" value="F:tRNA binding"/>
    <property type="evidence" value="ECO:0007669"/>
    <property type="project" value="TreeGrafter"/>
</dbReference>
<dbReference type="EMBL" id="JACOOQ010000012">
    <property type="protein sequence ID" value="MBC5640371.1"/>
    <property type="molecule type" value="Genomic_DNA"/>
</dbReference>
<dbReference type="CDD" id="cd05398">
    <property type="entry name" value="NT_ClassII-CCAase"/>
    <property type="match status" value="1"/>
</dbReference>
<proteinExistence type="inferred from homology"/>
<evidence type="ECO:0000256" key="4">
    <source>
        <dbReference type="ARBA" id="ARBA00022695"/>
    </source>
</evidence>
<dbReference type="SUPFAM" id="SSF81301">
    <property type="entry name" value="Nucleotidyltransferase"/>
    <property type="match status" value="1"/>
</dbReference>
<dbReference type="AlphaFoldDB" id="A0A8I0AAE2"/>
<organism evidence="12 13">
    <name type="scientific">Clostridium lentum</name>
    <dbReference type="NCBI Taxonomy" id="2763037"/>
    <lineage>
        <taxon>Bacteria</taxon>
        <taxon>Bacillati</taxon>
        <taxon>Bacillota</taxon>
        <taxon>Clostridia</taxon>
        <taxon>Eubacteriales</taxon>
        <taxon>Clostridiaceae</taxon>
        <taxon>Clostridium</taxon>
    </lineage>
</organism>
<reference evidence="12" key="1">
    <citation type="submission" date="2020-08" db="EMBL/GenBank/DDBJ databases">
        <title>Genome public.</title>
        <authorList>
            <person name="Liu C."/>
            <person name="Sun Q."/>
        </authorList>
    </citation>
    <scope>NUCLEOTIDE SEQUENCE</scope>
    <source>
        <strain evidence="12">NSJ-42</strain>
    </source>
</reference>
<dbReference type="Pfam" id="PF01966">
    <property type="entry name" value="HD"/>
    <property type="match status" value="1"/>
</dbReference>
<keyword evidence="5" id="KW-0479">Metal-binding</keyword>
<evidence type="ECO:0000256" key="7">
    <source>
        <dbReference type="ARBA" id="ARBA00022842"/>
    </source>
</evidence>
<dbReference type="InterPro" id="IPR006674">
    <property type="entry name" value="HD_domain"/>
</dbReference>
<gene>
    <name evidence="12" type="ORF">H8R92_08050</name>
</gene>
<evidence type="ECO:0000313" key="12">
    <source>
        <dbReference type="EMBL" id="MBC5640371.1"/>
    </source>
</evidence>
<evidence type="ECO:0000256" key="2">
    <source>
        <dbReference type="ARBA" id="ARBA00022679"/>
    </source>
</evidence>
<evidence type="ECO:0000256" key="6">
    <source>
        <dbReference type="ARBA" id="ARBA00022741"/>
    </source>
</evidence>
<dbReference type="Pfam" id="PF01743">
    <property type="entry name" value="PolyA_pol"/>
    <property type="match status" value="1"/>
</dbReference>
<dbReference type="Gene3D" id="1.10.246.80">
    <property type="match status" value="1"/>
</dbReference>
<evidence type="ECO:0000259" key="11">
    <source>
        <dbReference type="Pfam" id="PF12627"/>
    </source>
</evidence>
<evidence type="ECO:0000256" key="8">
    <source>
        <dbReference type="RuleBase" id="RU003953"/>
    </source>
</evidence>
<keyword evidence="7" id="KW-0460">Magnesium</keyword>
<dbReference type="GO" id="GO:0008033">
    <property type="term" value="P:tRNA processing"/>
    <property type="evidence" value="ECO:0007669"/>
    <property type="project" value="UniProtKB-KW"/>
</dbReference>
<evidence type="ECO:0000259" key="10">
    <source>
        <dbReference type="Pfam" id="PF01966"/>
    </source>
</evidence>
<keyword evidence="13" id="KW-1185">Reference proteome</keyword>
<feature type="domain" description="Poly A polymerase head" evidence="9">
    <location>
        <begin position="23"/>
        <end position="143"/>
    </location>
</feature>
<feature type="domain" description="tRNA nucleotidyltransferase/poly(A) polymerase RNA and SrmB- binding" evidence="11">
    <location>
        <begin position="170"/>
        <end position="230"/>
    </location>
</feature>
<protein>
    <submittedName>
        <fullName evidence="12">CCA tRNA nucleotidyltransferase</fullName>
        <ecNumber evidence="12">2.7.7.72</ecNumber>
    </submittedName>
</protein>
<comment type="caution">
    <text evidence="12">The sequence shown here is derived from an EMBL/GenBank/DDBJ whole genome shotgun (WGS) entry which is preliminary data.</text>
</comment>
<evidence type="ECO:0000256" key="5">
    <source>
        <dbReference type="ARBA" id="ARBA00022723"/>
    </source>
</evidence>
<accession>A0A8I0AAE2</accession>
<evidence type="ECO:0000259" key="9">
    <source>
        <dbReference type="Pfam" id="PF01743"/>
    </source>
</evidence>
<keyword evidence="2 8" id="KW-0808">Transferase</keyword>
<dbReference type="GO" id="GO:0046872">
    <property type="term" value="F:metal ion binding"/>
    <property type="evidence" value="ECO:0007669"/>
    <property type="project" value="UniProtKB-KW"/>
</dbReference>
<dbReference type="InterPro" id="IPR050264">
    <property type="entry name" value="Bact_CCA-adding_enz_type3_sf"/>
</dbReference>
<evidence type="ECO:0000313" key="13">
    <source>
        <dbReference type="Proteomes" id="UP000662088"/>
    </source>
</evidence>
<dbReference type="GO" id="GO:0004810">
    <property type="term" value="F:CCA tRNA nucleotidyltransferase activity"/>
    <property type="evidence" value="ECO:0007669"/>
    <property type="project" value="UniProtKB-EC"/>
</dbReference>
<keyword evidence="6" id="KW-0547">Nucleotide-binding</keyword>
<keyword evidence="4 12" id="KW-0548">Nucleotidyltransferase</keyword>
<keyword evidence="8" id="KW-0694">RNA-binding</keyword>
<evidence type="ECO:0000256" key="1">
    <source>
        <dbReference type="ARBA" id="ARBA00001946"/>
    </source>
</evidence>
<dbReference type="PANTHER" id="PTHR46173">
    <property type="entry name" value="CCA TRNA NUCLEOTIDYLTRANSFERASE 1, MITOCHONDRIAL"/>
    <property type="match status" value="1"/>
</dbReference>
<dbReference type="NCBIfam" id="NF009814">
    <property type="entry name" value="PRK13299.1"/>
    <property type="match status" value="1"/>
</dbReference>
<name>A0A8I0AAE2_9CLOT</name>
<dbReference type="InterPro" id="IPR032828">
    <property type="entry name" value="PolyA_RNA-bd"/>
</dbReference>
<dbReference type="RefSeq" id="WP_186835160.1">
    <property type="nucleotide sequence ID" value="NZ_JACOOQ010000012.1"/>
</dbReference>
<keyword evidence="3" id="KW-0819">tRNA processing</keyword>
<evidence type="ECO:0000256" key="3">
    <source>
        <dbReference type="ARBA" id="ARBA00022694"/>
    </source>
</evidence>
<feature type="domain" description="HD" evidence="10">
    <location>
        <begin position="247"/>
        <end position="326"/>
    </location>
</feature>
<dbReference type="SUPFAM" id="SSF81891">
    <property type="entry name" value="Poly A polymerase C-terminal region-like"/>
    <property type="match status" value="1"/>
</dbReference>
<sequence>MNINIPKNVKYIIDTYYNNNYEAFMVGGCVRDSLLGLKPKDFDITTSALPKITEDLFSKTIPTGIKHGTVTVVIDKENFEVTTYRTEGNYIDNRHPEKVEFVSDIKKDLSRRDFTINAFAYNDKEGLVDYFNGIDDLQNKVIRAVGDPHKRFNEDALRMLRAIRFSAQLGFTIDTKTYNAIKDNVQFIKNISSERIKDELCKILLSDNPSQGIKMLRETNMLSIILPEVNDLVCYTPLCNNHNRNVFTHTLKVLDNTYTNLNLRLAALFHDIGKINTITALPNGHYYFPGHSEEGAKMVVHVLKRLKFDNLTIESISALIKHHLVLNVSYMPTDGEIKRLINNVGKENIFILFDLQRADINALWDPIPFLKKVDFMESRTKFILDNNEPLTLKDLAIDGKTLIAELNLLPGKKVGIILHKLLEAVLDDKNLNCKDQLINLAKKYKELMA</sequence>
<dbReference type="Pfam" id="PF12627">
    <property type="entry name" value="PolyA_pol_RNAbd"/>
    <property type="match status" value="1"/>
</dbReference>
<dbReference type="EC" id="2.7.7.72" evidence="12"/>